<dbReference type="EMBL" id="CAMXCT030000326">
    <property type="protein sequence ID" value="CAL4764519.1"/>
    <property type="molecule type" value="Genomic_DNA"/>
</dbReference>
<dbReference type="InterPro" id="IPR036188">
    <property type="entry name" value="FAD/NAD-bd_sf"/>
</dbReference>
<evidence type="ECO:0000313" key="4">
    <source>
        <dbReference type="Proteomes" id="UP001152797"/>
    </source>
</evidence>
<dbReference type="Gene3D" id="3.50.50.60">
    <property type="entry name" value="FAD/NAD(P)-binding domain"/>
    <property type="match status" value="1"/>
</dbReference>
<dbReference type="Proteomes" id="UP001152797">
    <property type="component" value="Unassembled WGS sequence"/>
</dbReference>
<dbReference type="PANTHER" id="PTHR39757">
    <property type="match status" value="1"/>
</dbReference>
<feature type="transmembrane region" description="Helical" evidence="1">
    <location>
        <begin position="421"/>
        <end position="440"/>
    </location>
</feature>
<reference evidence="3 4" key="2">
    <citation type="submission" date="2024-05" db="EMBL/GenBank/DDBJ databases">
        <authorList>
            <person name="Chen Y."/>
            <person name="Shah S."/>
            <person name="Dougan E. K."/>
            <person name="Thang M."/>
            <person name="Chan C."/>
        </authorList>
    </citation>
    <scope>NUCLEOTIDE SEQUENCE [LARGE SCALE GENOMIC DNA]</scope>
</reference>
<dbReference type="EMBL" id="CAMXCT010000326">
    <property type="protein sequence ID" value="CAI3977207.1"/>
    <property type="molecule type" value="Genomic_DNA"/>
</dbReference>
<dbReference type="PANTHER" id="PTHR39757:SF5">
    <property type="entry name" value="OS02G0190600 PROTEIN"/>
    <property type="match status" value="1"/>
</dbReference>
<keyword evidence="4" id="KW-1185">Reference proteome</keyword>
<name>A0A9P1BPL9_9DINO</name>
<dbReference type="SUPFAM" id="SSF51905">
    <property type="entry name" value="FAD/NAD(P)-binding domain"/>
    <property type="match status" value="1"/>
</dbReference>
<accession>A0A9P1BPL9</accession>
<gene>
    <name evidence="2" type="ORF">C1SCF055_LOCUS5363</name>
</gene>
<sequence length="1160" mass="128942">MFGISHPIFQDAFFAAAEIFDEDEVDVAIIGAGPGGTLMAYLLAEQHGKVCLIDPMASKKWPNNYGVWQAEWDALAAKLSLDLRQCLQVEWEVTDTFFGGSWELPIENRLRLQRPYARVDRSKLKKLLRSSSKVKVIESEVEAEAVASNIFDSPAIRHSATGSIILLSNGSAVRTKLIVDSTGFESRLTRRLPAAGQPPAPAPGYQIAYGCEVVGGLKVVDGPLHYAPEAMTLFDYRTDHLSFDKEWEERAKKEPTFMYVMPLGPVPGEADAQRVFFEETSLVARPAISFEECKQRCFARLNHLGISYRPETISDEEFCYIPMGGPLPEPGQRIIAFGAEEAKAGLLSEGSGKAGEVELGMGFDKEAAKKTAGEIKDETSKFAKEIGNEIGKTWESMRAAKFTETLNAEDDTMPKKALKCFMTYLMKPLIIVLMIYVFIIRMLYKVYQVLPIHLLEMIFGVGLCFFGGVYFASIAAFEAFRNFGGQLLIDELSLCWEQALLVKAANEEDDKKDLDKNGVADVQEMGYNELITHKAKMAMMAVDKPERLMKASEYLFTAWVAVIATLKSQFAKTVAIALGIADQLQLPAIQVFGPTLAMLLGKDLSHWTAPIIGTTIKVIAVVISSYIQAVISAFYSGIRGGRLFGEAFMYGVMPYISPYLPECMGVKNFDPAESYIDEILGFPLAAAGFYYQITHGFALEFPYSLIMLPCTIVEWVIRWHIYTYKDDKVKDVADAIADGLGKGERNQAQRDFAIFGGEFLMELDVAGLRGWFQGFFNLPEDLWAGFLAGWPSLPGNKNHESWLARLTFGLQLVTKIPPPVALKLIAAIGRFSLTYGVSLIRSVTPLFGTPPSYAWTPPVPKEEIGDVAAKTEALAMMKAGKQEKHAAKDAKEKDWTIPVPRMKLQLRRMQVLNGGEINQLLQYLDTSGIGRISYRPFRTAVAEFLAISRDFHSALSPEEFNAILCRIQARLQRTGMTFSEAMREAEGKNSLPGSQFMQSLRNLRLGLSNKEVAQIFNSLSANSFRVAGTTHLPNPVQNGQVSVVLFEALLEKSALENKLQDWAMAAFPRLREILGDEEAVQSALRNHAEPPLRQYLPFTGFAALLTEADPGITSAEIARLWCVLEKDDFSDEPLVRFEEFLQWINAEAPKVKSKKDHVFT</sequence>
<keyword evidence="1" id="KW-0472">Membrane</keyword>
<reference evidence="2" key="1">
    <citation type="submission" date="2022-10" db="EMBL/GenBank/DDBJ databases">
        <authorList>
            <person name="Chen Y."/>
            <person name="Dougan E. K."/>
            <person name="Chan C."/>
            <person name="Rhodes N."/>
            <person name="Thang M."/>
        </authorList>
    </citation>
    <scope>NUCLEOTIDE SEQUENCE</scope>
</reference>
<keyword evidence="1" id="KW-0812">Transmembrane</keyword>
<dbReference type="AlphaFoldDB" id="A0A9P1BPL9"/>
<evidence type="ECO:0000313" key="3">
    <source>
        <dbReference type="EMBL" id="CAL4764519.1"/>
    </source>
</evidence>
<organism evidence="2">
    <name type="scientific">Cladocopium goreaui</name>
    <dbReference type="NCBI Taxonomy" id="2562237"/>
    <lineage>
        <taxon>Eukaryota</taxon>
        <taxon>Sar</taxon>
        <taxon>Alveolata</taxon>
        <taxon>Dinophyceae</taxon>
        <taxon>Suessiales</taxon>
        <taxon>Symbiodiniaceae</taxon>
        <taxon>Cladocopium</taxon>
    </lineage>
</organism>
<comment type="caution">
    <text evidence="2">The sequence shown here is derived from an EMBL/GenBank/DDBJ whole genome shotgun (WGS) entry which is preliminary data.</text>
</comment>
<feature type="transmembrane region" description="Helical" evidence="1">
    <location>
        <begin position="452"/>
        <end position="472"/>
    </location>
</feature>
<keyword evidence="1" id="KW-1133">Transmembrane helix</keyword>
<protein>
    <submittedName>
        <fullName evidence="3">Lycopene beta cyclase, chloroplastic (OgLCY-B)</fullName>
    </submittedName>
</protein>
<evidence type="ECO:0000313" key="2">
    <source>
        <dbReference type="EMBL" id="CAI3977207.1"/>
    </source>
</evidence>
<dbReference type="EMBL" id="CAMXCT020000326">
    <property type="protein sequence ID" value="CAL1130582.1"/>
    <property type="molecule type" value="Genomic_DNA"/>
</dbReference>
<proteinExistence type="predicted"/>
<dbReference type="Pfam" id="PF05834">
    <property type="entry name" value="Lycopene_cycl"/>
    <property type="match status" value="1"/>
</dbReference>
<dbReference type="OrthoDB" id="427138at2759"/>
<evidence type="ECO:0000256" key="1">
    <source>
        <dbReference type="SAM" id="Phobius"/>
    </source>
</evidence>